<gene>
    <name evidence="1" type="ORF">KPL71_015600</name>
</gene>
<comment type="caution">
    <text evidence="1">The sequence shown here is derived from an EMBL/GenBank/DDBJ whole genome shotgun (WGS) entry which is preliminary data.</text>
</comment>
<name>A0ACB8KKG7_CITSI</name>
<protein>
    <submittedName>
        <fullName evidence="1">Ribonuclease H protein</fullName>
    </submittedName>
</protein>
<sequence length="393" mass="45292">MMNRALKLAWGLISSPNSFWVQVIVSKYGVDIHNPPLMLPTRYGSHLWKSLGNVWSEVLASRRWCLGDGQSVWFWWDLWVTRDVPLAAYTINNLPSNILNGKVADFFLPSNIILQIAALHPPSPDKGTDSLFWAHSKFGRFTTHSAYLAFSNDTPMHDDRLWRTVWSWKGPQSVRIFLWQVFHDRLKTKAELVRRHIPVSTSCYRCGAVTEDAMHVLRDCALQFFNSRLQEWLRTNVGIVGRLGSVSNWAIFFSIALWRLWFWRNQFIFNQVSMDPNVVLMDVFMRTAEMHKIHTHPLTTGYTRGISTAGGLIRDHMGRWLSGFGMMIGSCSITVAELWGLYQGLHLAWNSGIRKLKVEIDSRCVLQLVTKPTLEINHYAPLIQAIKDYLKMD</sequence>
<organism evidence="1 2">
    <name type="scientific">Citrus sinensis</name>
    <name type="common">Sweet orange</name>
    <name type="synonym">Citrus aurantium var. sinensis</name>
    <dbReference type="NCBI Taxonomy" id="2711"/>
    <lineage>
        <taxon>Eukaryota</taxon>
        <taxon>Viridiplantae</taxon>
        <taxon>Streptophyta</taxon>
        <taxon>Embryophyta</taxon>
        <taxon>Tracheophyta</taxon>
        <taxon>Spermatophyta</taxon>
        <taxon>Magnoliopsida</taxon>
        <taxon>eudicotyledons</taxon>
        <taxon>Gunneridae</taxon>
        <taxon>Pentapetalae</taxon>
        <taxon>rosids</taxon>
        <taxon>malvids</taxon>
        <taxon>Sapindales</taxon>
        <taxon>Rutaceae</taxon>
        <taxon>Aurantioideae</taxon>
        <taxon>Citrus</taxon>
    </lineage>
</organism>
<evidence type="ECO:0000313" key="2">
    <source>
        <dbReference type="Proteomes" id="UP000829398"/>
    </source>
</evidence>
<dbReference type="EMBL" id="CM039174">
    <property type="protein sequence ID" value="KAH9754932.1"/>
    <property type="molecule type" value="Genomic_DNA"/>
</dbReference>
<dbReference type="Proteomes" id="UP000829398">
    <property type="component" value="Chromosome 5"/>
</dbReference>
<evidence type="ECO:0000313" key="1">
    <source>
        <dbReference type="EMBL" id="KAH9754932.1"/>
    </source>
</evidence>
<keyword evidence="2" id="KW-1185">Reference proteome</keyword>
<accession>A0ACB8KKG7</accession>
<proteinExistence type="predicted"/>
<reference evidence="2" key="1">
    <citation type="journal article" date="2023" name="Hortic. Res.">
        <title>A chromosome-level phased genome enabling allele-level studies in sweet orange: a case study on citrus Huanglongbing tolerance.</title>
        <authorList>
            <person name="Wu B."/>
            <person name="Yu Q."/>
            <person name="Deng Z."/>
            <person name="Duan Y."/>
            <person name="Luo F."/>
            <person name="Gmitter F. Jr."/>
        </authorList>
    </citation>
    <scope>NUCLEOTIDE SEQUENCE [LARGE SCALE GENOMIC DNA]</scope>
    <source>
        <strain evidence="2">cv. Valencia</strain>
    </source>
</reference>